<sequence>MTLSLEDKQQPRRLKLVLNRPPYERVPLSTKGATVFAILALLSEVLCAHANLQFSEGPKSQDALHGRSAMLRCEASSPEEVAYTWLQNGVAVNNTERRYQEGGNLKFTAVDRTLDSGNFQCVALVNATGEQTHSNNASFNIKWLESGAVTLQEPASETDIESAAVVTLRCNIDGHPRPTCRWYRDGVHLTERDKIHRINSKERTLTLPSVTPDNNGVYYCCAKNPAGHACSSLNFTLNIIDKSYPQPVVSPEDQVVLKNEEAMFHCQFTADPPPTVVWYHEDEPIANKSRVFLMGNGSLFITQVKPRNTGVYKCVGKGPQGQAVTLEASLRLAELEDTTGSMSRIFAADSLERVSCRPPRGHPEPQVWWEREGKRLPSKGRVHQDGLDLVFSPTEGDDSGLFTCVAQNKAATRKQELTVTVATPPVWVQKPEKSELREGQAGYLHCHAKASPEPEVTWYRNHAPIDDEDVRFKQFPNGTLRINSVEVYDKHIQYSCMIRNEAGRLTAHASVLILERLKFTPTPQSTQCLELDKEGSLQCSARGQETPTVQWIKSDGSEIPPLVTRNGGTLHFSKVMQADAGNYTCVASNSLQGEIRAEVEVTVAEYVSFKLEPENTTVYQGHTAVLHCQASGDPAPYIQWKKKDARAIRSRYQTMPNGSLVIHDVSVEDTGSYICIAGNKCNIGHTSAELYVVEKPVQHSLEVERTPYKMIQTIGLSVGAAVAYIIVVLGLMLYCKRRRNAKRLQKGTAEGEEPEMECLNGEGGATVQQNGQTTAEIQEEVALTNMATTGNANKRHSSHDKLHFPRANLTNITTLGKGEFGEVFLAKVKLSEDDEEEAVVLVKSLQTRDEQLQQEFRREAEMFSKLCHANITRIVGMCREVDPYYMVLEYADMGDLKQFLKNSKCKDEKVKLLSTKQKVSVCLQVAKGMEHLSNGRFVHKDLAARNCLISSKRHVKISALCLSKDVYHGEYHQYRQARVPLRWLPAEAVFEDDYSTKTDVWAFAVLVWEVFSFGELPYAPLDDDKVLEGLREAKLKLTPPHGCPSRVYKLMMRCWAPSPKDRVSFSDIVAALSELPSESKV</sequence>
<evidence type="ECO:0000259" key="22">
    <source>
        <dbReference type="PROSITE" id="PS50835"/>
    </source>
</evidence>
<dbReference type="AlphaFoldDB" id="A0A6P8F4Q0"/>
<evidence type="ECO:0000256" key="5">
    <source>
        <dbReference type="ARBA" id="ARBA00022737"/>
    </source>
</evidence>
<dbReference type="PRINTS" id="PR00109">
    <property type="entry name" value="TYRKINASE"/>
</dbReference>
<evidence type="ECO:0000256" key="13">
    <source>
        <dbReference type="ARBA" id="ARBA00072048"/>
    </source>
</evidence>
<feature type="domain" description="Ig-like" evidence="22">
    <location>
        <begin position="147"/>
        <end position="236"/>
    </location>
</feature>
<dbReference type="GeneID" id="105907615"/>
<feature type="domain" description="Ig-like" evidence="22">
    <location>
        <begin position="521"/>
        <end position="602"/>
    </location>
</feature>
<keyword evidence="8 20" id="KW-0472">Membrane</keyword>
<keyword evidence="5" id="KW-0677">Repeat</keyword>
<dbReference type="GO" id="GO:0005524">
    <property type="term" value="F:ATP binding"/>
    <property type="evidence" value="ECO:0007669"/>
    <property type="project" value="UniProtKB-KW"/>
</dbReference>
<evidence type="ECO:0000259" key="21">
    <source>
        <dbReference type="PROSITE" id="PS50011"/>
    </source>
</evidence>
<keyword evidence="23" id="KW-1185">Reference proteome</keyword>
<feature type="binding site" evidence="19">
    <location>
        <position position="946"/>
    </location>
    <ligand>
        <name>Mg(2+)</name>
        <dbReference type="ChEBI" id="CHEBI:18420"/>
    </ligand>
</feature>
<keyword evidence="6" id="KW-0130">Cell adhesion</keyword>
<dbReference type="FunFam" id="1.10.510.10:FF:000200">
    <property type="entry name" value="inactive tyrosine-protein kinase 7"/>
    <property type="match status" value="1"/>
</dbReference>
<dbReference type="SUPFAM" id="SSF48726">
    <property type="entry name" value="Immunoglobulin"/>
    <property type="match status" value="7"/>
</dbReference>
<dbReference type="SMART" id="SM00408">
    <property type="entry name" value="IGc2"/>
    <property type="match status" value="7"/>
</dbReference>
<dbReference type="SMART" id="SM00409">
    <property type="entry name" value="IG"/>
    <property type="match status" value="7"/>
</dbReference>
<dbReference type="PROSITE" id="PS50011">
    <property type="entry name" value="PROTEIN_KINASE_DOM"/>
    <property type="match status" value="1"/>
</dbReference>
<evidence type="ECO:0000256" key="18">
    <source>
        <dbReference type="PIRSR" id="PIRSR000615-2"/>
    </source>
</evidence>
<dbReference type="GO" id="GO:0004672">
    <property type="term" value="F:protein kinase activity"/>
    <property type="evidence" value="ECO:0007669"/>
    <property type="project" value="InterPro"/>
</dbReference>
<evidence type="ECO:0000256" key="9">
    <source>
        <dbReference type="ARBA" id="ARBA00023157"/>
    </source>
</evidence>
<dbReference type="GO" id="GO:0046872">
    <property type="term" value="F:metal ion binding"/>
    <property type="evidence" value="ECO:0007669"/>
    <property type="project" value="UniProtKB-KW"/>
</dbReference>
<feature type="domain" description="Ig-like" evidence="22">
    <location>
        <begin position="21"/>
        <end position="138"/>
    </location>
</feature>
<feature type="domain" description="Ig-like" evidence="22">
    <location>
        <begin position="424"/>
        <end position="512"/>
    </location>
</feature>
<evidence type="ECO:0000256" key="14">
    <source>
        <dbReference type="ARBA" id="ARBA00081457"/>
    </source>
</evidence>
<dbReference type="InterPro" id="IPR013098">
    <property type="entry name" value="Ig_I-set"/>
</dbReference>
<feature type="binding site" evidence="18">
    <location>
        <position position="945"/>
    </location>
    <ligand>
        <name>ATP</name>
        <dbReference type="ChEBI" id="CHEBI:30616"/>
    </ligand>
</feature>
<dbReference type="KEGG" id="char:105907615"/>
<dbReference type="PROSITE" id="PS50835">
    <property type="entry name" value="IG_LIKE"/>
    <property type="match status" value="7"/>
</dbReference>
<comment type="subcellular location">
    <subcellularLocation>
        <location evidence="1">Membrane</location>
        <topology evidence="1">Single-pass type I membrane protein</topology>
    </subcellularLocation>
</comment>
<dbReference type="GO" id="GO:0030424">
    <property type="term" value="C:axon"/>
    <property type="evidence" value="ECO:0007669"/>
    <property type="project" value="TreeGrafter"/>
</dbReference>
<keyword evidence="11" id="KW-0325">Glycoprotein</keyword>
<feature type="domain" description="Ig-like" evidence="22">
    <location>
        <begin position="245"/>
        <end position="331"/>
    </location>
</feature>
<dbReference type="InterPro" id="IPR050958">
    <property type="entry name" value="Cell_Adh-Cytoskel_Orgn"/>
</dbReference>
<dbReference type="SUPFAM" id="SSF56112">
    <property type="entry name" value="Protein kinase-like (PK-like)"/>
    <property type="match status" value="1"/>
</dbReference>
<evidence type="ECO:0000256" key="11">
    <source>
        <dbReference type="ARBA" id="ARBA00023180"/>
    </source>
</evidence>
<accession>A0A6P8F4Q0</accession>
<gene>
    <name evidence="24" type="primary">ptk7a</name>
</gene>
<dbReference type="CTD" id="553690"/>
<dbReference type="Proteomes" id="UP000515152">
    <property type="component" value="Chromosome 26"/>
</dbReference>
<keyword evidence="10" id="KW-0675">Receptor</keyword>
<dbReference type="InterPro" id="IPR008266">
    <property type="entry name" value="Tyr_kinase_AS"/>
</dbReference>
<evidence type="ECO:0000256" key="12">
    <source>
        <dbReference type="ARBA" id="ARBA00023319"/>
    </source>
</evidence>
<dbReference type="InterPro" id="IPR007110">
    <property type="entry name" value="Ig-like_dom"/>
</dbReference>
<dbReference type="FunFam" id="2.60.40.10:FF:000032">
    <property type="entry name" value="palladin isoform X1"/>
    <property type="match status" value="1"/>
</dbReference>
<dbReference type="GO" id="GO:0050808">
    <property type="term" value="P:synapse organization"/>
    <property type="evidence" value="ECO:0007669"/>
    <property type="project" value="TreeGrafter"/>
</dbReference>
<organism evidence="23 24">
    <name type="scientific">Clupea harengus</name>
    <name type="common">Atlantic herring</name>
    <dbReference type="NCBI Taxonomy" id="7950"/>
    <lineage>
        <taxon>Eukaryota</taxon>
        <taxon>Metazoa</taxon>
        <taxon>Chordata</taxon>
        <taxon>Craniata</taxon>
        <taxon>Vertebrata</taxon>
        <taxon>Euteleostomi</taxon>
        <taxon>Actinopterygii</taxon>
        <taxon>Neopterygii</taxon>
        <taxon>Teleostei</taxon>
        <taxon>Clupei</taxon>
        <taxon>Clupeiformes</taxon>
        <taxon>Clupeoidei</taxon>
        <taxon>Clupeidae</taxon>
        <taxon>Clupea</taxon>
    </lineage>
</organism>
<dbReference type="GO" id="GO:0007156">
    <property type="term" value="P:homophilic cell adhesion via plasma membrane adhesion molecules"/>
    <property type="evidence" value="ECO:0007669"/>
    <property type="project" value="TreeGrafter"/>
</dbReference>
<evidence type="ECO:0000256" key="15">
    <source>
        <dbReference type="ARBA" id="ARBA00081992"/>
    </source>
</evidence>
<keyword evidence="9" id="KW-1015">Disulfide bond</keyword>
<dbReference type="InterPro" id="IPR000719">
    <property type="entry name" value="Prot_kinase_dom"/>
</dbReference>
<reference evidence="24" key="1">
    <citation type="submission" date="2025-08" db="UniProtKB">
        <authorList>
            <consortium name="RefSeq"/>
        </authorList>
    </citation>
    <scope>IDENTIFICATION</scope>
</reference>
<dbReference type="GO" id="GO:0008046">
    <property type="term" value="F:axon guidance receptor activity"/>
    <property type="evidence" value="ECO:0007669"/>
    <property type="project" value="TreeGrafter"/>
</dbReference>
<dbReference type="PIRSF" id="PIRSF000615">
    <property type="entry name" value="TyrPK_CSF1-R"/>
    <property type="match status" value="1"/>
</dbReference>
<keyword evidence="12" id="KW-0393">Immunoglobulin domain</keyword>
<dbReference type="FunFam" id="2.60.40.10:FF:000432">
    <property type="entry name" value="Protein tyrosine kinase 7 (inactive)"/>
    <property type="match status" value="1"/>
</dbReference>
<dbReference type="InterPro" id="IPR011009">
    <property type="entry name" value="Kinase-like_dom_sf"/>
</dbReference>
<dbReference type="PANTHER" id="PTHR45080:SF21">
    <property type="entry name" value="INACTIVE TYROSINE-PROTEIN KINASE 7"/>
    <property type="match status" value="1"/>
</dbReference>
<evidence type="ECO:0000256" key="19">
    <source>
        <dbReference type="PIRSR" id="PIRSR000615-3"/>
    </source>
</evidence>
<dbReference type="Pfam" id="PF13927">
    <property type="entry name" value="Ig_3"/>
    <property type="match status" value="4"/>
</dbReference>
<feature type="binding site" evidence="19">
    <location>
        <position position="691"/>
    </location>
    <ligand>
        <name>Mg(2+)</name>
        <dbReference type="ChEBI" id="CHEBI:18420"/>
    </ligand>
</feature>
<name>A0A6P8F4Q0_CLUHA</name>
<evidence type="ECO:0000256" key="3">
    <source>
        <dbReference type="ARBA" id="ARBA00022692"/>
    </source>
</evidence>
<dbReference type="PANTHER" id="PTHR45080">
    <property type="entry name" value="CONTACTIN 5"/>
    <property type="match status" value="1"/>
</dbReference>
<evidence type="ECO:0000256" key="8">
    <source>
        <dbReference type="ARBA" id="ARBA00023136"/>
    </source>
</evidence>
<keyword evidence="24" id="KW-0808">Transferase</keyword>
<feature type="active site" description="Proton acceptor" evidence="17">
    <location>
        <position position="941"/>
    </location>
</feature>
<evidence type="ECO:0000256" key="1">
    <source>
        <dbReference type="ARBA" id="ARBA00004479"/>
    </source>
</evidence>
<feature type="domain" description="Protein kinase" evidence="21">
    <location>
        <begin position="809"/>
        <end position="1075"/>
    </location>
</feature>
<evidence type="ECO:0000256" key="7">
    <source>
        <dbReference type="ARBA" id="ARBA00022989"/>
    </source>
</evidence>
<dbReference type="FunFam" id="2.60.40.10:FF:000341">
    <property type="entry name" value="inactive tyrosine-protein kinase 7"/>
    <property type="match status" value="1"/>
</dbReference>
<keyword evidence="19" id="KW-0479">Metal-binding</keyword>
<dbReference type="InterPro" id="IPR036179">
    <property type="entry name" value="Ig-like_dom_sf"/>
</dbReference>
<dbReference type="GO" id="GO:0043025">
    <property type="term" value="C:neuronal cell body"/>
    <property type="evidence" value="ECO:0007669"/>
    <property type="project" value="TreeGrafter"/>
</dbReference>
<keyword evidence="19" id="KW-0460">Magnesium</keyword>
<dbReference type="InterPro" id="IPR013783">
    <property type="entry name" value="Ig-like_fold"/>
</dbReference>
<dbReference type="GO" id="GO:0005911">
    <property type="term" value="C:cell-cell junction"/>
    <property type="evidence" value="ECO:0007669"/>
    <property type="project" value="UniProtKB-ARBA"/>
</dbReference>
<dbReference type="OrthoDB" id="2413561at2759"/>
<evidence type="ECO:0000256" key="17">
    <source>
        <dbReference type="PIRSR" id="PIRSR000615-1"/>
    </source>
</evidence>
<dbReference type="Pfam" id="PF07714">
    <property type="entry name" value="PK_Tyr_Ser-Thr"/>
    <property type="match status" value="1"/>
</dbReference>
<keyword evidence="18" id="KW-0547">Nucleotide-binding</keyword>
<evidence type="ECO:0000256" key="16">
    <source>
        <dbReference type="ARBA" id="ARBA00083279"/>
    </source>
</evidence>
<dbReference type="InterPro" id="IPR001245">
    <property type="entry name" value="Ser-Thr/Tyr_kinase_cat_dom"/>
</dbReference>
<feature type="transmembrane region" description="Helical" evidence="20">
    <location>
        <begin position="714"/>
        <end position="735"/>
    </location>
</feature>
<keyword evidence="7 20" id="KW-1133">Transmembrane helix</keyword>
<protein>
    <recommendedName>
        <fullName evidence="13">Inactive tyrosine-protein kinase 7</fullName>
    </recommendedName>
    <alternativeName>
        <fullName evidence="14">Protein-tyrosine kinase 7</fullName>
    </alternativeName>
    <alternativeName>
        <fullName evidence="15">Pseudo tyrosine kinase receptor 7</fullName>
    </alternativeName>
    <alternativeName>
        <fullName evidence="16">Tyrosine-protein kinase-like 7</fullName>
    </alternativeName>
</protein>
<dbReference type="InterPro" id="IPR003598">
    <property type="entry name" value="Ig_sub2"/>
</dbReference>
<dbReference type="CDD" id="cd00096">
    <property type="entry name" value="Ig"/>
    <property type="match status" value="1"/>
</dbReference>
<proteinExistence type="predicted"/>
<dbReference type="InterPro" id="IPR003599">
    <property type="entry name" value="Ig_sub"/>
</dbReference>
<dbReference type="Pfam" id="PF07679">
    <property type="entry name" value="I-set"/>
    <property type="match status" value="3"/>
</dbReference>
<dbReference type="FunFam" id="2.60.40.10:FF:000343">
    <property type="entry name" value="inactive tyrosine-protein kinase 7"/>
    <property type="match status" value="1"/>
</dbReference>
<evidence type="ECO:0000256" key="6">
    <source>
        <dbReference type="ARBA" id="ARBA00022889"/>
    </source>
</evidence>
<evidence type="ECO:0000256" key="2">
    <source>
        <dbReference type="ARBA" id="ARBA00022687"/>
    </source>
</evidence>
<evidence type="ECO:0000256" key="4">
    <source>
        <dbReference type="ARBA" id="ARBA00022729"/>
    </source>
</evidence>
<feature type="domain" description="Ig-like" evidence="22">
    <location>
        <begin position="604"/>
        <end position="691"/>
    </location>
</feature>
<keyword evidence="18" id="KW-0067">ATP-binding</keyword>
<evidence type="ECO:0000313" key="23">
    <source>
        <dbReference type="Proteomes" id="UP000515152"/>
    </source>
</evidence>
<dbReference type="FunFam" id="2.60.40.10:FF:000402">
    <property type="entry name" value="Protein tyrosine kinase 7 (inactive)"/>
    <property type="match status" value="1"/>
</dbReference>
<keyword evidence="24" id="KW-0418">Kinase</keyword>
<keyword evidence="2" id="KW-0879">Wnt signaling pathway</keyword>
<feature type="domain" description="Ig-like" evidence="22">
    <location>
        <begin position="333"/>
        <end position="420"/>
    </location>
</feature>
<evidence type="ECO:0000256" key="10">
    <source>
        <dbReference type="ARBA" id="ARBA00023170"/>
    </source>
</evidence>
<dbReference type="GO" id="GO:0016055">
    <property type="term" value="P:Wnt signaling pathway"/>
    <property type="evidence" value="ECO:0007669"/>
    <property type="project" value="UniProtKB-KW"/>
</dbReference>
<evidence type="ECO:0000313" key="24">
    <source>
        <dbReference type="RefSeq" id="XP_031419859.1"/>
    </source>
</evidence>
<dbReference type="FunFam" id="3.30.200.20:FF:000167">
    <property type="entry name" value="Putative inactive tyrosine-protein kinase 7"/>
    <property type="match status" value="1"/>
</dbReference>
<dbReference type="GO" id="GO:0005886">
    <property type="term" value="C:plasma membrane"/>
    <property type="evidence" value="ECO:0007669"/>
    <property type="project" value="UniProtKB-ARBA"/>
</dbReference>
<dbReference type="RefSeq" id="XP_031419859.1">
    <property type="nucleotide sequence ID" value="XM_031563999.2"/>
</dbReference>
<keyword evidence="4" id="KW-0732">Signal</keyword>
<keyword evidence="3 20" id="KW-0812">Transmembrane</keyword>
<dbReference type="Gene3D" id="2.60.40.10">
    <property type="entry name" value="Immunoglobulins"/>
    <property type="match status" value="7"/>
</dbReference>
<dbReference type="Gene3D" id="1.10.510.10">
    <property type="entry name" value="Transferase(Phosphotransferase) domain 1"/>
    <property type="match status" value="1"/>
</dbReference>
<evidence type="ECO:0000256" key="20">
    <source>
        <dbReference type="SAM" id="Phobius"/>
    </source>
</evidence>
<dbReference type="PROSITE" id="PS00109">
    <property type="entry name" value="PROTEIN_KINASE_TYR"/>
    <property type="match status" value="1"/>
</dbReference>